<feature type="domain" description="Sporulation stage II protein D amidase enhancer LytB N-terminal" evidence="1">
    <location>
        <begin position="193"/>
        <end position="280"/>
    </location>
</feature>
<dbReference type="AlphaFoldDB" id="A0A6J6QNG7"/>
<dbReference type="EMBL" id="CAEZXW010000083">
    <property type="protein sequence ID" value="CAB4710458.1"/>
    <property type="molecule type" value="Genomic_DNA"/>
</dbReference>
<organism evidence="2">
    <name type="scientific">freshwater metagenome</name>
    <dbReference type="NCBI Taxonomy" id="449393"/>
    <lineage>
        <taxon>unclassified sequences</taxon>
        <taxon>metagenomes</taxon>
        <taxon>ecological metagenomes</taxon>
    </lineage>
</organism>
<evidence type="ECO:0000259" key="1">
    <source>
        <dbReference type="Pfam" id="PF08486"/>
    </source>
</evidence>
<dbReference type="Gene3D" id="3.40.50.12090">
    <property type="match status" value="1"/>
</dbReference>
<name>A0A6J6QNG7_9ZZZZ</name>
<gene>
    <name evidence="2" type="ORF">UFOPK2593_01140</name>
</gene>
<sequence>MMGALAPLARAESVPKSFSFTGAGYGHGVGMSQVGARGMALEGKSAAEIIQHFYTGVDVTPFPDSSSLRVNIGHLLTKFSFRVEAIAGETGTVFSQLWGSDLSAIPSKVDTPTAQVAVGTQITATPTESGTVLTYVLPGIAATPLAPALTFTLRWSGTRFLDGPAGLVNTSSNKYRYGQLHLTTIKTKDGPRLEVTNDVRLHDEYLKGIGEMPSSWPAAALQAQVIAIRSYALSKNGVFRTECDCEIYGSTKDLAFVGYSKEIEAGWGGKWVDAVTATSTDPLSGLTATLKGRPVATFFFTSSGGHTQDVIDVWGSNLTWLQAVPDPWSLDLSLNPGYATWTKVKSQAEMAKAFVLSDVASYSFNSRTRGGGVKSVTATSSSGKRATLSGEIFRSRLDLPSTFIQRPVVSISSADDVLLSIGIGKALFPSAKSAVLTTVDTETASAITAAPFAFQLKAPLLVSSGADVDTRVVAELIRRKITKVYVVGSDFQFSAKYFSELKKRKITVERLGGANRYAVAEAVAGAMKGAPILVSNQDVSSLLPLASALATASRPILWTASGVIPRQTARVLARTKSPISLVGVADHFEESLVAQLPDDFEDLRSLDEAGLAVAVEELSIPQARVAVSGEASASTIGFFGPQVQLLALSDYLDAHPETLIIYAIRLKSDEVSQIRALS</sequence>
<proteinExistence type="predicted"/>
<evidence type="ECO:0000313" key="2">
    <source>
        <dbReference type="EMBL" id="CAB4710458.1"/>
    </source>
</evidence>
<accession>A0A6J6QNG7</accession>
<dbReference type="InterPro" id="IPR013693">
    <property type="entry name" value="SpoIID/LytB_N"/>
</dbReference>
<reference evidence="2" key="1">
    <citation type="submission" date="2020-05" db="EMBL/GenBank/DDBJ databases">
        <authorList>
            <person name="Chiriac C."/>
            <person name="Salcher M."/>
            <person name="Ghai R."/>
            <person name="Kavagutti S V."/>
        </authorList>
    </citation>
    <scope>NUCLEOTIDE SEQUENCE</scope>
</reference>
<protein>
    <submittedName>
        <fullName evidence="2">Unannotated protein</fullName>
    </submittedName>
</protein>
<dbReference type="Pfam" id="PF08486">
    <property type="entry name" value="SpoIID"/>
    <property type="match status" value="1"/>
</dbReference>